<feature type="transmembrane region" description="Helical" evidence="1">
    <location>
        <begin position="169"/>
        <end position="190"/>
    </location>
</feature>
<evidence type="ECO:0000313" key="2">
    <source>
        <dbReference type="EMBL" id="GFE84096.1"/>
    </source>
</evidence>
<dbReference type="EMBL" id="BLJN01000008">
    <property type="protein sequence ID" value="GFE84096.1"/>
    <property type="molecule type" value="Genomic_DNA"/>
</dbReference>
<proteinExistence type="predicted"/>
<comment type="caution">
    <text evidence="2">The sequence shown here is derived from an EMBL/GenBank/DDBJ whole genome shotgun (WGS) entry which is preliminary data.</text>
</comment>
<feature type="transmembrane region" description="Helical" evidence="1">
    <location>
        <begin position="83"/>
        <end position="102"/>
    </location>
</feature>
<feature type="transmembrane region" description="Helical" evidence="1">
    <location>
        <begin position="142"/>
        <end position="163"/>
    </location>
</feature>
<reference evidence="3" key="1">
    <citation type="submission" date="2020-01" db="EMBL/GenBank/DDBJ databases">
        <title>'Steroidobacter agaridevorans' sp. nov., agar-degrading bacteria isolated from rhizosphere soils.</title>
        <authorList>
            <person name="Ikenaga M."/>
            <person name="Kataoka M."/>
            <person name="Murouchi A."/>
            <person name="Katsuragi S."/>
            <person name="Sakai M."/>
        </authorList>
    </citation>
    <scope>NUCLEOTIDE SEQUENCE [LARGE SCALE GENOMIC DNA]</scope>
    <source>
        <strain evidence="3">YU21-B</strain>
    </source>
</reference>
<gene>
    <name evidence="2" type="ORF">GCM10011487_60960</name>
</gene>
<protein>
    <submittedName>
        <fullName evidence="2">Uncharacterized protein</fullName>
    </submittedName>
</protein>
<feature type="transmembrane region" description="Helical" evidence="1">
    <location>
        <begin position="48"/>
        <end position="71"/>
    </location>
</feature>
<keyword evidence="1" id="KW-0472">Membrane</keyword>
<dbReference type="RefSeq" id="WP_161815713.1">
    <property type="nucleotide sequence ID" value="NZ_BLJN01000008.1"/>
</dbReference>
<keyword evidence="1" id="KW-0812">Transmembrane</keyword>
<dbReference type="AlphaFoldDB" id="A0A829YNM9"/>
<evidence type="ECO:0000313" key="3">
    <source>
        <dbReference type="Proteomes" id="UP000445000"/>
    </source>
</evidence>
<organism evidence="2 3">
    <name type="scientific">Steroidobacter agaridevorans</name>
    <dbReference type="NCBI Taxonomy" id="2695856"/>
    <lineage>
        <taxon>Bacteria</taxon>
        <taxon>Pseudomonadati</taxon>
        <taxon>Pseudomonadota</taxon>
        <taxon>Gammaproteobacteria</taxon>
        <taxon>Steroidobacterales</taxon>
        <taxon>Steroidobacteraceae</taxon>
        <taxon>Steroidobacter</taxon>
    </lineage>
</organism>
<dbReference type="Proteomes" id="UP000445000">
    <property type="component" value="Unassembled WGS sequence"/>
</dbReference>
<sequence length="212" mass="23977">MNFDQMLETWRTQDKAPLYGVRRELLRLGVPGEQADLDRALGRDLWGVYWGALGTSVAWLAVVFGLLFAAISWGDVIPSAWDYVALGIGIGTILLSAGAYRASRKRQALYARGFGNSIQEEIRRNLARVDYQLSRYGRWASLLMYAPMAVAGILTFWVIVRLSGKPFDWLHAAASLLFIVPGWVVWSLWFKKHLLAYRRRFSELLGLLNPGN</sequence>
<accession>A0A829YNM9</accession>
<evidence type="ECO:0000256" key="1">
    <source>
        <dbReference type="SAM" id="Phobius"/>
    </source>
</evidence>
<keyword evidence="3" id="KW-1185">Reference proteome</keyword>
<name>A0A829YNM9_9GAMM</name>
<keyword evidence="1" id="KW-1133">Transmembrane helix</keyword>